<feature type="region of interest" description="Disordered" evidence="3">
    <location>
        <begin position="508"/>
        <end position="563"/>
    </location>
</feature>
<dbReference type="InterPro" id="IPR001126">
    <property type="entry name" value="UmuC"/>
</dbReference>
<keyword evidence="2" id="KW-0496">Mitochondrion</keyword>
<feature type="domain" description="UmuC" evidence="4">
    <location>
        <begin position="21"/>
        <end position="260"/>
    </location>
</feature>
<dbReference type="SUPFAM" id="SSF56672">
    <property type="entry name" value="DNA/RNA polymerases"/>
    <property type="match status" value="1"/>
</dbReference>
<dbReference type="Pfam" id="PF00817">
    <property type="entry name" value="IMS"/>
    <property type="match status" value="1"/>
</dbReference>
<evidence type="ECO:0000313" key="6">
    <source>
        <dbReference type="Proteomes" id="UP001321749"/>
    </source>
</evidence>
<evidence type="ECO:0000256" key="3">
    <source>
        <dbReference type="SAM" id="MobiDB-lite"/>
    </source>
</evidence>
<organism evidence="5 6">
    <name type="scientific">Cladorrhinum samala</name>
    <dbReference type="NCBI Taxonomy" id="585594"/>
    <lineage>
        <taxon>Eukaryota</taxon>
        <taxon>Fungi</taxon>
        <taxon>Dikarya</taxon>
        <taxon>Ascomycota</taxon>
        <taxon>Pezizomycotina</taxon>
        <taxon>Sordariomycetes</taxon>
        <taxon>Sordariomycetidae</taxon>
        <taxon>Sordariales</taxon>
        <taxon>Podosporaceae</taxon>
        <taxon>Cladorrhinum</taxon>
    </lineage>
</organism>
<dbReference type="InterPro" id="IPR043128">
    <property type="entry name" value="Rev_trsase/Diguanyl_cyclase"/>
</dbReference>
<dbReference type="EMBL" id="MU864987">
    <property type="protein sequence ID" value="KAK4461633.1"/>
    <property type="molecule type" value="Genomic_DNA"/>
</dbReference>
<evidence type="ECO:0000256" key="1">
    <source>
        <dbReference type="ARBA" id="ARBA00004173"/>
    </source>
</evidence>
<comment type="subcellular location">
    <subcellularLocation>
        <location evidence="1">Mitochondrion</location>
    </subcellularLocation>
</comment>
<evidence type="ECO:0000256" key="2">
    <source>
        <dbReference type="ARBA" id="ARBA00023128"/>
    </source>
</evidence>
<keyword evidence="6" id="KW-1185">Reference proteome</keyword>
<dbReference type="Gene3D" id="3.40.1170.60">
    <property type="match status" value="1"/>
</dbReference>
<dbReference type="Gene3D" id="3.30.1490.100">
    <property type="entry name" value="DNA polymerase, Y-family, little finger domain"/>
    <property type="match status" value="1"/>
</dbReference>
<name>A0AAV9HMP9_9PEZI</name>
<evidence type="ECO:0000313" key="5">
    <source>
        <dbReference type="EMBL" id="KAK4461633.1"/>
    </source>
</evidence>
<dbReference type="Gene3D" id="3.30.70.270">
    <property type="match status" value="1"/>
</dbReference>
<dbReference type="PROSITE" id="PS50173">
    <property type="entry name" value="UMUC"/>
    <property type="match status" value="1"/>
</dbReference>
<dbReference type="PANTHER" id="PTHR46404:SF1">
    <property type="entry name" value="DNA POLYMERASE IOTA"/>
    <property type="match status" value="1"/>
</dbReference>
<dbReference type="GO" id="GO:0006281">
    <property type="term" value="P:DNA repair"/>
    <property type="evidence" value="ECO:0007669"/>
    <property type="project" value="InterPro"/>
</dbReference>
<dbReference type="InterPro" id="IPR036775">
    <property type="entry name" value="DNA_pol_Y-fam_lit_finger_sf"/>
</dbReference>
<proteinExistence type="predicted"/>
<sequence>MDISRRKAPRPKYPLTDSRVILHFDLDCFYAQCVENQQPDLKTLPLGIKQKGILATCNYVARHRGVKKLMLISEAKKICPDLVLVEGEDLSPFRDVSKRLYGLLRSCIWSDKIERLGLDESFLDVTDMITYNLGLLNRHSLPESYFCLSRTDPEMGFVFDATSFAGCVHGRGDDDGSLDDDLDTLRMRLLLASHLAHYLRMRIEDEGYTTACGIATNKLLAKLAGDRHKPRNQTTLLAPTEEAIWSFMDSHNLRKVPGIGAKTARILQAFVSGRQPDDPNIHTMECSVTVQQVRTHSAMSAPVLERLLSGSGSEKGIGGKVWALLHGVDYTEVKPAQNIPTQISIEDTYRGLNEIFEIHRELVSISASLLRRMQIDLLDQEESDPFQPTPRKWLAHPKSVRLTTRPYTHPSENKPYGWARASRSCSLPSFVFNCSPTMENQEVIAEKLVVDVLLPLFRQLNPARRGWSIGLLNVCVTNMTDESVSSGGRDIATMFRQQETVLREFTTYDENTEKSAAPGDAEQVLRNHEEEEAYPGDEDEDDEPWDQEPSPGEPCPRCGHTIPSFALQAHGRYHSMEMEEG</sequence>
<comment type="caution">
    <text evidence="5">The sequence shown here is derived from an EMBL/GenBank/DDBJ whole genome shotgun (WGS) entry which is preliminary data.</text>
</comment>
<gene>
    <name evidence="5" type="ORF">QBC42DRAFT_269764</name>
</gene>
<dbReference type="Proteomes" id="UP001321749">
    <property type="component" value="Unassembled WGS sequence"/>
</dbReference>
<protein>
    <recommendedName>
        <fullName evidence="4">UmuC domain-containing protein</fullName>
    </recommendedName>
</protein>
<dbReference type="GO" id="GO:0070987">
    <property type="term" value="P:error-free translesion synthesis"/>
    <property type="evidence" value="ECO:0007669"/>
    <property type="project" value="UniProtKB-ARBA"/>
</dbReference>
<dbReference type="FunFam" id="3.40.1170.60:FF:000006">
    <property type="entry name" value="DNA polymerase iota"/>
    <property type="match status" value="1"/>
</dbReference>
<dbReference type="PANTHER" id="PTHR46404">
    <property type="entry name" value="DNA POLYMERASE IOTA"/>
    <property type="match status" value="1"/>
</dbReference>
<dbReference type="GO" id="GO:0003887">
    <property type="term" value="F:DNA-directed DNA polymerase activity"/>
    <property type="evidence" value="ECO:0007669"/>
    <property type="project" value="TreeGrafter"/>
</dbReference>
<dbReference type="GO" id="GO:0005739">
    <property type="term" value="C:mitochondrion"/>
    <property type="evidence" value="ECO:0007669"/>
    <property type="project" value="UniProtKB-SubCell"/>
</dbReference>
<reference evidence="5" key="2">
    <citation type="submission" date="2023-06" db="EMBL/GenBank/DDBJ databases">
        <authorList>
            <consortium name="Lawrence Berkeley National Laboratory"/>
            <person name="Mondo S.J."/>
            <person name="Hensen N."/>
            <person name="Bonometti L."/>
            <person name="Westerberg I."/>
            <person name="Brannstrom I.O."/>
            <person name="Guillou S."/>
            <person name="Cros-Aarteil S."/>
            <person name="Calhoun S."/>
            <person name="Haridas S."/>
            <person name="Kuo A."/>
            <person name="Pangilinan J."/>
            <person name="Riley R."/>
            <person name="Labutti K."/>
            <person name="Andreopoulos B."/>
            <person name="Lipzen A."/>
            <person name="Chen C."/>
            <person name="Yanf M."/>
            <person name="Daum C."/>
            <person name="Ng V."/>
            <person name="Clum A."/>
            <person name="Steindorff A."/>
            <person name="Ohm R."/>
            <person name="Martin F."/>
            <person name="Silar P."/>
            <person name="Natvig D."/>
            <person name="Lalanne C."/>
            <person name="Gautier V."/>
            <person name="Ament-Velasquez S.L."/>
            <person name="Kruys A."/>
            <person name="Hutchinson M.I."/>
            <person name="Powell A.J."/>
            <person name="Barry K."/>
            <person name="Miller A.N."/>
            <person name="Grigoriev I.V."/>
            <person name="Debuchy R."/>
            <person name="Gladieux P."/>
            <person name="Thoren M.H."/>
            <person name="Johannesson H."/>
        </authorList>
    </citation>
    <scope>NUCLEOTIDE SEQUENCE</scope>
    <source>
        <strain evidence="5">PSN324</strain>
    </source>
</reference>
<evidence type="ECO:0000259" key="4">
    <source>
        <dbReference type="PROSITE" id="PS50173"/>
    </source>
</evidence>
<reference evidence="5" key="1">
    <citation type="journal article" date="2023" name="Mol. Phylogenet. Evol.">
        <title>Genome-scale phylogeny and comparative genomics of the fungal order Sordariales.</title>
        <authorList>
            <person name="Hensen N."/>
            <person name="Bonometti L."/>
            <person name="Westerberg I."/>
            <person name="Brannstrom I.O."/>
            <person name="Guillou S."/>
            <person name="Cros-Aarteil S."/>
            <person name="Calhoun S."/>
            <person name="Haridas S."/>
            <person name="Kuo A."/>
            <person name="Mondo S."/>
            <person name="Pangilinan J."/>
            <person name="Riley R."/>
            <person name="LaButti K."/>
            <person name="Andreopoulos B."/>
            <person name="Lipzen A."/>
            <person name="Chen C."/>
            <person name="Yan M."/>
            <person name="Daum C."/>
            <person name="Ng V."/>
            <person name="Clum A."/>
            <person name="Steindorff A."/>
            <person name="Ohm R.A."/>
            <person name="Martin F."/>
            <person name="Silar P."/>
            <person name="Natvig D.O."/>
            <person name="Lalanne C."/>
            <person name="Gautier V."/>
            <person name="Ament-Velasquez S.L."/>
            <person name="Kruys A."/>
            <person name="Hutchinson M.I."/>
            <person name="Powell A.J."/>
            <person name="Barry K."/>
            <person name="Miller A.N."/>
            <person name="Grigoriev I.V."/>
            <person name="Debuchy R."/>
            <person name="Gladieux P."/>
            <person name="Hiltunen Thoren M."/>
            <person name="Johannesson H."/>
        </authorList>
    </citation>
    <scope>NUCLEOTIDE SEQUENCE</scope>
    <source>
        <strain evidence="5">PSN324</strain>
    </source>
</reference>
<feature type="compositionally biased region" description="Acidic residues" evidence="3">
    <location>
        <begin position="530"/>
        <end position="546"/>
    </location>
</feature>
<dbReference type="GO" id="GO:0003684">
    <property type="term" value="F:damaged DNA binding"/>
    <property type="evidence" value="ECO:0007669"/>
    <property type="project" value="InterPro"/>
</dbReference>
<dbReference type="AlphaFoldDB" id="A0AAV9HMP9"/>
<accession>A0AAV9HMP9</accession>
<dbReference type="InterPro" id="IPR043502">
    <property type="entry name" value="DNA/RNA_pol_sf"/>
</dbReference>